<comment type="caution">
    <text evidence="6">The sequence shown here is derived from an EMBL/GenBank/DDBJ whole genome shotgun (WGS) entry which is preliminary data.</text>
</comment>
<dbReference type="EC" id="3.2.2.21" evidence="2"/>
<evidence type="ECO:0000313" key="7">
    <source>
        <dbReference type="Proteomes" id="UP000551848"/>
    </source>
</evidence>
<dbReference type="EMBL" id="JACETL010000013">
    <property type="protein sequence ID" value="MBA4692471.1"/>
    <property type="molecule type" value="Genomic_DNA"/>
</dbReference>
<organism evidence="6 7">
    <name type="scientific">SAR86 cluster bacterium</name>
    <dbReference type="NCBI Taxonomy" id="2030880"/>
    <lineage>
        <taxon>Bacteria</taxon>
        <taxon>Pseudomonadati</taxon>
        <taxon>Pseudomonadota</taxon>
        <taxon>Gammaproteobacteria</taxon>
        <taxon>SAR86 cluster</taxon>
    </lineage>
</organism>
<dbReference type="GO" id="GO:0032131">
    <property type="term" value="F:alkylated DNA binding"/>
    <property type="evidence" value="ECO:0007669"/>
    <property type="project" value="TreeGrafter"/>
</dbReference>
<dbReference type="Gene3D" id="1.10.1670.40">
    <property type="match status" value="1"/>
</dbReference>
<reference evidence="6 7" key="1">
    <citation type="submission" date="2020-06" db="EMBL/GenBank/DDBJ databases">
        <title>Dysbiosis in marine aquaculture revealed through microbiome analysis: reverse ecology for environmental sustainability.</title>
        <authorList>
            <person name="Haro-Moreno J.M."/>
            <person name="Coutinho F.H."/>
            <person name="Zaragoza-Solas A."/>
            <person name="Picazo A."/>
            <person name="Almagro-Moreno S."/>
            <person name="Lopez-Perez M."/>
        </authorList>
    </citation>
    <scope>NUCLEOTIDE SEQUENCE [LARGE SCALE GENOMIC DNA]</scope>
    <source>
        <strain evidence="6">MCMED-G41</strain>
    </source>
</reference>
<dbReference type="GO" id="GO:0006307">
    <property type="term" value="P:DNA alkylation repair"/>
    <property type="evidence" value="ECO:0007669"/>
    <property type="project" value="TreeGrafter"/>
</dbReference>
<dbReference type="AlphaFoldDB" id="A0A838XUW6"/>
<dbReference type="InterPro" id="IPR051912">
    <property type="entry name" value="Alkylbase_DNA_Glycosylase/TA"/>
</dbReference>
<accession>A0A838XUW6</accession>
<proteinExistence type="predicted"/>
<feature type="domain" description="HhH-GPD" evidence="5">
    <location>
        <begin position="50"/>
        <end position="193"/>
    </location>
</feature>
<evidence type="ECO:0000256" key="2">
    <source>
        <dbReference type="ARBA" id="ARBA00012000"/>
    </source>
</evidence>
<dbReference type="SMART" id="SM00478">
    <property type="entry name" value="ENDO3c"/>
    <property type="match status" value="1"/>
</dbReference>
<protein>
    <recommendedName>
        <fullName evidence="2">DNA-3-methyladenine glycosylase II</fullName>
        <ecNumber evidence="2">3.2.2.21</ecNumber>
    </recommendedName>
</protein>
<evidence type="ECO:0000256" key="1">
    <source>
        <dbReference type="ARBA" id="ARBA00000086"/>
    </source>
</evidence>
<dbReference type="Proteomes" id="UP000551848">
    <property type="component" value="Unassembled WGS sequence"/>
</dbReference>
<dbReference type="InterPro" id="IPR011257">
    <property type="entry name" value="DNA_glycosylase"/>
</dbReference>
<gene>
    <name evidence="6" type="ORF">H2072_01845</name>
</gene>
<dbReference type="GO" id="GO:0006285">
    <property type="term" value="P:base-excision repair, AP site formation"/>
    <property type="evidence" value="ECO:0007669"/>
    <property type="project" value="TreeGrafter"/>
</dbReference>
<dbReference type="GO" id="GO:0043916">
    <property type="term" value="F:DNA-7-methylguanine glycosylase activity"/>
    <property type="evidence" value="ECO:0007669"/>
    <property type="project" value="TreeGrafter"/>
</dbReference>
<name>A0A838XUW6_9GAMM</name>
<dbReference type="InterPro" id="IPR003265">
    <property type="entry name" value="HhH-GPD_domain"/>
</dbReference>
<dbReference type="Gene3D" id="1.10.340.30">
    <property type="entry name" value="Hypothetical protein, domain 2"/>
    <property type="match status" value="1"/>
</dbReference>
<evidence type="ECO:0000259" key="5">
    <source>
        <dbReference type="SMART" id="SM00478"/>
    </source>
</evidence>
<dbReference type="GO" id="GO:0032993">
    <property type="term" value="C:protein-DNA complex"/>
    <property type="evidence" value="ECO:0007669"/>
    <property type="project" value="TreeGrafter"/>
</dbReference>
<dbReference type="GO" id="GO:0008725">
    <property type="term" value="F:DNA-3-methyladenine glycosylase activity"/>
    <property type="evidence" value="ECO:0007669"/>
    <property type="project" value="TreeGrafter"/>
</dbReference>
<keyword evidence="4" id="KW-0234">DNA repair</keyword>
<evidence type="ECO:0000256" key="3">
    <source>
        <dbReference type="ARBA" id="ARBA00022763"/>
    </source>
</evidence>
<dbReference type="PANTHER" id="PTHR43003:SF5">
    <property type="entry name" value="DNA-3-METHYLADENINE GLYCOSYLASE"/>
    <property type="match status" value="1"/>
</dbReference>
<sequence>MESDKAYRSLLKVSKEKKFEKLEKYLQQSKCIEINLSSLPLVEYLASVVVSQQLSTKAAKTIWSRVHPIVESYKDYENLESALREAGLSTSKANYVIGLISNSHLQSMHRADLLKMSNTEFEKILIANKGIGPWSVNMTRMFYLGDTDVLPINDLGIKHAHKQFFPELELDEQFYKPFRPWRSYLSLFMWKSLS</sequence>
<keyword evidence="3" id="KW-0227">DNA damage</keyword>
<evidence type="ECO:0000313" key="6">
    <source>
        <dbReference type="EMBL" id="MBA4692471.1"/>
    </source>
</evidence>
<dbReference type="Pfam" id="PF00730">
    <property type="entry name" value="HhH-GPD"/>
    <property type="match status" value="1"/>
</dbReference>
<comment type="catalytic activity">
    <reaction evidence="1">
        <text>Hydrolysis of alkylated DNA, releasing 3-methyladenine, 3-methylguanine, 7-methylguanine and 7-methyladenine.</text>
        <dbReference type="EC" id="3.2.2.21"/>
    </reaction>
</comment>
<dbReference type="SUPFAM" id="SSF48150">
    <property type="entry name" value="DNA-glycosylase"/>
    <property type="match status" value="1"/>
</dbReference>
<dbReference type="PANTHER" id="PTHR43003">
    <property type="entry name" value="DNA-3-METHYLADENINE GLYCOSYLASE"/>
    <property type="match status" value="1"/>
</dbReference>
<evidence type="ECO:0000256" key="4">
    <source>
        <dbReference type="ARBA" id="ARBA00023204"/>
    </source>
</evidence>